<evidence type="ECO:0000256" key="5">
    <source>
        <dbReference type="ARBA" id="ARBA00023136"/>
    </source>
</evidence>
<keyword evidence="2" id="KW-1003">Cell membrane</keyword>
<keyword evidence="5" id="KW-0472">Membrane</keyword>
<proteinExistence type="predicted"/>
<evidence type="ECO:0000256" key="2">
    <source>
        <dbReference type="ARBA" id="ARBA00022475"/>
    </source>
</evidence>
<accession>A0A3Q9RR89</accession>
<dbReference type="PANTHER" id="PTHR36115">
    <property type="entry name" value="PROLINE-RICH ANTIGEN HOMOLOG-RELATED"/>
    <property type="match status" value="1"/>
</dbReference>
<evidence type="ECO:0000256" key="4">
    <source>
        <dbReference type="ARBA" id="ARBA00022989"/>
    </source>
</evidence>
<name>A0A3Q9RR89_9BACI</name>
<comment type="subcellular location">
    <subcellularLocation>
        <location evidence="1">Cell membrane</location>
        <topology evidence="1">Multi-pass membrane protein</topology>
    </subcellularLocation>
</comment>
<protein>
    <submittedName>
        <fullName evidence="6">Uncharacterized protein</fullName>
    </submittedName>
</protein>
<dbReference type="AlphaFoldDB" id="A0A3Q9RR89"/>
<sequence length="192" mass="21529">MYCQKCGHEATGGDFCQNCGTMLNETERTKYAGFWIRFVACVIDGIIVGIPIFIIALMLGVFSLFSTGEISDFDSSYDSYSGDEYYEQSMSEFDVTMLIIQVVVWVLSIVIGILYYAGMHASKWQGTLGKMIVGIKVTDLNGQRISFLRALGRYFATILSSILYIGYIIAAFTEKKQSLHDFVAKTVVVYKR</sequence>
<keyword evidence="3" id="KW-0812">Transmembrane</keyword>
<organism evidence="6 7">
    <name type="scientific">Peribacillus asahii</name>
    <dbReference type="NCBI Taxonomy" id="228899"/>
    <lineage>
        <taxon>Bacteria</taxon>
        <taxon>Bacillati</taxon>
        <taxon>Bacillota</taxon>
        <taxon>Bacilli</taxon>
        <taxon>Bacillales</taxon>
        <taxon>Bacillaceae</taxon>
        <taxon>Peribacillus</taxon>
    </lineage>
</organism>
<dbReference type="InterPro" id="IPR051791">
    <property type="entry name" value="Pra-immunoreactive"/>
</dbReference>
<evidence type="ECO:0000256" key="3">
    <source>
        <dbReference type="ARBA" id="ARBA00022692"/>
    </source>
</evidence>
<gene>
    <name evidence="6" type="ORF">BAOM_4183</name>
</gene>
<evidence type="ECO:0000313" key="7">
    <source>
        <dbReference type="Proteomes" id="UP000283095"/>
    </source>
</evidence>
<keyword evidence="4" id="KW-1133">Transmembrane helix</keyword>
<evidence type="ECO:0000313" key="6">
    <source>
        <dbReference type="EMBL" id="AZV44790.1"/>
    </source>
</evidence>
<dbReference type="GO" id="GO:0005886">
    <property type="term" value="C:plasma membrane"/>
    <property type="evidence" value="ECO:0007669"/>
    <property type="project" value="UniProtKB-SubCell"/>
</dbReference>
<dbReference type="KEGG" id="pasa:BAOM_4183"/>
<evidence type="ECO:0000256" key="1">
    <source>
        <dbReference type="ARBA" id="ARBA00004651"/>
    </source>
</evidence>
<dbReference type="RefSeq" id="WP_252282621.1">
    <property type="nucleotide sequence ID" value="NZ_CP026095.1"/>
</dbReference>
<reference evidence="6 7" key="1">
    <citation type="submission" date="2018-01" db="EMBL/GenBank/DDBJ databases">
        <title>Bacillus asahii Genome sequencing and assembly.</title>
        <authorList>
            <person name="Jiang H."/>
            <person name="Feng Y."/>
            <person name="Zhao F."/>
            <person name="Lin X."/>
        </authorList>
    </citation>
    <scope>NUCLEOTIDE SEQUENCE [LARGE SCALE GENOMIC DNA]</scope>
    <source>
        <strain evidence="6 7">OM18</strain>
    </source>
</reference>
<dbReference type="Pfam" id="PF06271">
    <property type="entry name" value="RDD"/>
    <property type="match status" value="1"/>
</dbReference>
<dbReference type="PANTHER" id="PTHR36115:SF9">
    <property type="entry name" value="LMO1584 PROTEIN"/>
    <property type="match status" value="1"/>
</dbReference>
<dbReference type="Proteomes" id="UP000283095">
    <property type="component" value="Chromosome"/>
</dbReference>
<dbReference type="InterPro" id="IPR010432">
    <property type="entry name" value="RDD"/>
</dbReference>
<dbReference type="EMBL" id="CP026095">
    <property type="protein sequence ID" value="AZV44790.1"/>
    <property type="molecule type" value="Genomic_DNA"/>
</dbReference>